<reference evidence="2 3" key="1">
    <citation type="submission" date="2019-03" db="EMBL/GenBank/DDBJ databases">
        <title>Genomic Encyclopedia of Type Strains, Phase IV (KMG-IV): sequencing the most valuable type-strain genomes for metagenomic binning, comparative biology and taxonomic classification.</title>
        <authorList>
            <person name="Goeker M."/>
        </authorList>
    </citation>
    <scope>NUCLEOTIDE SEQUENCE [LARGE SCALE GENOMIC DNA]</scope>
    <source>
        <strain evidence="2 3">DSM 45934</strain>
    </source>
</reference>
<keyword evidence="1" id="KW-0812">Transmembrane</keyword>
<dbReference type="EMBL" id="SLWS01000002">
    <property type="protein sequence ID" value="TCO62673.1"/>
    <property type="molecule type" value="Genomic_DNA"/>
</dbReference>
<proteinExistence type="predicted"/>
<keyword evidence="3" id="KW-1185">Reference proteome</keyword>
<sequence length="49" mass="5111">MRTINQSTITTVAFLTAATLVIIAVLVHNVSSVLLVAGAFWLVKVGLGT</sequence>
<comment type="caution">
    <text evidence="2">The sequence shown here is derived from an EMBL/GenBank/DDBJ whole genome shotgun (WGS) entry which is preliminary data.</text>
</comment>
<dbReference type="RefSeq" id="WP_165960355.1">
    <property type="nucleotide sequence ID" value="NZ_SLWS01000002.1"/>
</dbReference>
<name>A0A4R2JQZ5_9PSEU</name>
<dbReference type="Proteomes" id="UP000295680">
    <property type="component" value="Unassembled WGS sequence"/>
</dbReference>
<evidence type="ECO:0000256" key="1">
    <source>
        <dbReference type="SAM" id="Phobius"/>
    </source>
</evidence>
<evidence type="ECO:0000313" key="2">
    <source>
        <dbReference type="EMBL" id="TCO62673.1"/>
    </source>
</evidence>
<keyword evidence="1" id="KW-0472">Membrane</keyword>
<feature type="transmembrane region" description="Helical" evidence="1">
    <location>
        <begin position="12"/>
        <end position="43"/>
    </location>
</feature>
<organism evidence="2 3">
    <name type="scientific">Actinocrispum wychmicini</name>
    <dbReference type="NCBI Taxonomy" id="1213861"/>
    <lineage>
        <taxon>Bacteria</taxon>
        <taxon>Bacillati</taxon>
        <taxon>Actinomycetota</taxon>
        <taxon>Actinomycetes</taxon>
        <taxon>Pseudonocardiales</taxon>
        <taxon>Pseudonocardiaceae</taxon>
        <taxon>Actinocrispum</taxon>
    </lineage>
</organism>
<gene>
    <name evidence="2" type="ORF">EV192_102812</name>
</gene>
<protein>
    <submittedName>
        <fullName evidence="2">Uncharacterized protein</fullName>
    </submittedName>
</protein>
<accession>A0A4R2JQZ5</accession>
<evidence type="ECO:0000313" key="3">
    <source>
        <dbReference type="Proteomes" id="UP000295680"/>
    </source>
</evidence>
<keyword evidence="1" id="KW-1133">Transmembrane helix</keyword>
<dbReference type="AlphaFoldDB" id="A0A4R2JQZ5"/>